<dbReference type="SUPFAM" id="SSF47459">
    <property type="entry name" value="HLH, helix-loop-helix DNA-binding domain"/>
    <property type="match status" value="1"/>
</dbReference>
<dbReference type="InterPro" id="IPR052099">
    <property type="entry name" value="Regulatory_TF_Diverse"/>
</dbReference>
<dbReference type="InterPro" id="IPR036638">
    <property type="entry name" value="HLH_DNA-bd_sf"/>
</dbReference>
<keyword evidence="2" id="KW-0472">Membrane</keyword>
<feature type="transmembrane region" description="Helical" evidence="2">
    <location>
        <begin position="725"/>
        <end position="744"/>
    </location>
</feature>
<protein>
    <recommendedName>
        <fullName evidence="3">BHLH domain-containing protein</fullName>
    </recommendedName>
</protein>
<gene>
    <name evidence="4" type="ORF">CU097_015208</name>
</gene>
<evidence type="ECO:0000313" key="4">
    <source>
        <dbReference type="EMBL" id="RCI01011.1"/>
    </source>
</evidence>
<sequence length="1045" mass="118851">METFTPFPVDFLTENNTLNDDDPYFSLSQFDFELQQQAQAALQQDSWQDFDKYLSLDSNQLINQQQQQQQQLFNDPNLFYAPLNEIMPMDQKAAIDQPNPLNDDWKENIKQEYNTPESLPFSPLQQDENTTSSTDPTNQSPKLTTDSTTPSTATTTATSTIAPPNIDFMGWNSNGSSLEPQGKIPIQRLKTLNSINNSVNTSASNSSSVNAPGRQHKKTAHNAIERRYRNNINDRIAELKNAVPALLYAKVKDNNGRKRKNDEEDDGEDGEEYLDGVAVATKLNKATILRKATEYINHLKKTGEDIKRENEVLQNILSQLPGGADILQRYHMQKQQREKELQRQQLLERELQKQQEQQRKAANRKRARYNRNIHDASDEYESSSSSPDPATPPAMTSRVFMAMFMAITFLSTSPLTTNTTPAEHHHVSRTPTAPVKEDLNAPVLSTSIFTSLFQFDSTWSMIRTVMFVICLLQLFLPYIRSFFFGSSLKLKRVNPARRLASNYVHRKEVNNVTPGDLKCRQMYSILNQSGRLLPRDTIVTIFCLLKETLRLFAHHVLGYDILYGDHDLLTPEEEWGQVCKWIKLNETLCLGGSGHVSRLSMLYACFHMINLVDLLDEDKHDHVYQTHARAYATAAMQMTIAIPRRALADRLSNYFWKHAIYHIQKNDQDLGFEESNQWMLSLTWLDPEQEHESIRSMPETRVWAEAIEMFSNQTRLSSKRNGLSISYTAPVLVPAAILSTLHLLDNLRIQFDRLVTLMATTEDNTNSDDEFDDDNGSKISDVIETEFSNIMLLTESSDKKEEASTDQQRLAYWFAAVGATTEALWKNKMDQVEKWLPHLIQRVPRSMTSRGSSVAQKATLNQLDELIKKAMIHTLVGSALLKDNDVEKQKQGLAELKSAESLRTTIRKQQSKMTSYSATSEDGHDLESIVLSLADFVVSFAGLEAWITAMKLNQDVAEVEDHVRESTLALRRMIRHPYLQMLGENQSIVDRLTRLGRFITHHPGDTDSACDITDEDNVVDAEDSSAHQIVVKRAEKAQSILHGLI</sequence>
<reference evidence="4 5" key="1">
    <citation type="journal article" date="2018" name="G3 (Bethesda)">
        <title>Phylogenetic and Phylogenomic Definition of Rhizopus Species.</title>
        <authorList>
            <person name="Gryganskyi A.P."/>
            <person name="Golan J."/>
            <person name="Dolatabadi S."/>
            <person name="Mondo S."/>
            <person name="Robb S."/>
            <person name="Idnurm A."/>
            <person name="Muszewska A."/>
            <person name="Steczkiewicz K."/>
            <person name="Masonjones S."/>
            <person name="Liao H.L."/>
            <person name="Gajdeczka M.T."/>
            <person name="Anike F."/>
            <person name="Vuek A."/>
            <person name="Anishchenko I.M."/>
            <person name="Voigt K."/>
            <person name="de Hoog G.S."/>
            <person name="Smith M.E."/>
            <person name="Heitman J."/>
            <person name="Vilgalys R."/>
            <person name="Stajich J.E."/>
        </authorList>
    </citation>
    <scope>NUCLEOTIDE SEQUENCE [LARGE SCALE GENOMIC DNA]</scope>
    <source>
        <strain evidence="4 5">CBS 357.93</strain>
    </source>
</reference>
<evidence type="ECO:0000256" key="2">
    <source>
        <dbReference type="SAM" id="Phobius"/>
    </source>
</evidence>
<feature type="compositionally biased region" description="Low complexity" evidence="1">
    <location>
        <begin position="382"/>
        <end position="393"/>
    </location>
</feature>
<proteinExistence type="predicted"/>
<dbReference type="InterPro" id="IPR011598">
    <property type="entry name" value="bHLH_dom"/>
</dbReference>
<evidence type="ECO:0000259" key="3">
    <source>
        <dbReference type="PROSITE" id="PS50888"/>
    </source>
</evidence>
<dbReference type="EMBL" id="PJQL01000029">
    <property type="protein sequence ID" value="RCI01011.1"/>
    <property type="molecule type" value="Genomic_DNA"/>
</dbReference>
<feature type="region of interest" description="Disordered" evidence="1">
    <location>
        <begin position="200"/>
        <end position="219"/>
    </location>
</feature>
<dbReference type="STRING" id="86630.A0A367KFT8"/>
<accession>A0A367KFT8</accession>
<dbReference type="Gene3D" id="4.10.280.10">
    <property type="entry name" value="Helix-loop-helix DNA-binding domain"/>
    <property type="match status" value="1"/>
</dbReference>
<dbReference type="PANTHER" id="PTHR47336:SF2">
    <property type="entry name" value="TRANSCRIPTION FACTOR HMS1-RELATED"/>
    <property type="match status" value="1"/>
</dbReference>
<organism evidence="4 5">
    <name type="scientific">Rhizopus azygosporus</name>
    <name type="common">Rhizopus microsporus var. azygosporus</name>
    <dbReference type="NCBI Taxonomy" id="86630"/>
    <lineage>
        <taxon>Eukaryota</taxon>
        <taxon>Fungi</taxon>
        <taxon>Fungi incertae sedis</taxon>
        <taxon>Mucoromycota</taxon>
        <taxon>Mucoromycotina</taxon>
        <taxon>Mucoromycetes</taxon>
        <taxon>Mucorales</taxon>
        <taxon>Mucorineae</taxon>
        <taxon>Rhizopodaceae</taxon>
        <taxon>Rhizopus</taxon>
    </lineage>
</organism>
<feature type="domain" description="BHLH" evidence="3">
    <location>
        <begin position="216"/>
        <end position="299"/>
    </location>
</feature>
<name>A0A367KFT8_RHIAZ</name>
<keyword evidence="2" id="KW-0812">Transmembrane</keyword>
<feature type="region of interest" description="Disordered" evidence="1">
    <location>
        <begin position="115"/>
        <end position="174"/>
    </location>
</feature>
<dbReference type="AlphaFoldDB" id="A0A367KFT8"/>
<dbReference type="PANTHER" id="PTHR47336">
    <property type="entry name" value="TRANSCRIPTION FACTOR HMS1-RELATED"/>
    <property type="match status" value="1"/>
</dbReference>
<comment type="caution">
    <text evidence="4">The sequence shown here is derived from an EMBL/GenBank/DDBJ whole genome shotgun (WGS) entry which is preliminary data.</text>
</comment>
<feature type="compositionally biased region" description="Basic residues" evidence="1">
    <location>
        <begin position="361"/>
        <end position="371"/>
    </location>
</feature>
<feature type="compositionally biased region" description="Low complexity" evidence="1">
    <location>
        <begin position="144"/>
        <end position="164"/>
    </location>
</feature>
<dbReference type="OrthoDB" id="2133190at2759"/>
<feature type="compositionally biased region" description="Polar residues" evidence="1">
    <location>
        <begin position="115"/>
        <end position="143"/>
    </location>
</feature>
<dbReference type="Pfam" id="PF00010">
    <property type="entry name" value="HLH"/>
    <property type="match status" value="1"/>
</dbReference>
<keyword evidence="5" id="KW-1185">Reference proteome</keyword>
<evidence type="ECO:0000256" key="1">
    <source>
        <dbReference type="SAM" id="MobiDB-lite"/>
    </source>
</evidence>
<feature type="region of interest" description="Disordered" evidence="1">
    <location>
        <begin position="351"/>
        <end position="393"/>
    </location>
</feature>
<feature type="transmembrane region" description="Helical" evidence="2">
    <location>
        <begin position="459"/>
        <end position="479"/>
    </location>
</feature>
<dbReference type="SMART" id="SM00353">
    <property type="entry name" value="HLH"/>
    <property type="match status" value="1"/>
</dbReference>
<keyword evidence="2" id="KW-1133">Transmembrane helix</keyword>
<dbReference type="Proteomes" id="UP000252139">
    <property type="component" value="Unassembled WGS sequence"/>
</dbReference>
<evidence type="ECO:0000313" key="5">
    <source>
        <dbReference type="Proteomes" id="UP000252139"/>
    </source>
</evidence>
<dbReference type="PROSITE" id="PS50888">
    <property type="entry name" value="BHLH"/>
    <property type="match status" value="1"/>
</dbReference>
<dbReference type="GO" id="GO:0046983">
    <property type="term" value="F:protein dimerization activity"/>
    <property type="evidence" value="ECO:0007669"/>
    <property type="project" value="InterPro"/>
</dbReference>
<feature type="compositionally biased region" description="Low complexity" evidence="1">
    <location>
        <begin position="200"/>
        <end position="211"/>
    </location>
</feature>